<evidence type="ECO:0000313" key="3">
    <source>
        <dbReference type="EMBL" id="NVL11730.1"/>
    </source>
</evidence>
<feature type="compositionally biased region" description="Basic and acidic residues" evidence="1">
    <location>
        <begin position="389"/>
        <end position="398"/>
    </location>
</feature>
<proteinExistence type="predicted"/>
<feature type="compositionally biased region" description="Basic and acidic residues" evidence="1">
    <location>
        <begin position="371"/>
        <end position="380"/>
    </location>
</feature>
<reference evidence="3" key="1">
    <citation type="submission" date="2020-06" db="EMBL/GenBank/DDBJ databases">
        <title>Whole Genome Sequence of Bradyrhizobium sp. Strain 66S1MB.</title>
        <authorList>
            <person name="Bromfield E."/>
            <person name="Cloutier S."/>
        </authorList>
    </citation>
    <scope>NUCLEOTIDE SEQUENCE</scope>
    <source>
        <strain evidence="3">66S1MB</strain>
    </source>
</reference>
<comment type="caution">
    <text evidence="3">The sequence shown here is derived from an EMBL/GenBank/DDBJ whole genome shotgun (WGS) entry which is preliminary data.</text>
</comment>
<sequence length="398" mass="44699">MSNTEATTPASASSSTRKRKPKFTQLGRVPWVPERLLQEYGGICDIDSRFRRAQRLLSVFWMRDHEIPTGSADGDRFSHLASHLSADAAEAGLNFHSPELHLLALRELLLMREEDAAVDEDRLLSNPLSSMPLAVNLFGPLALDTKFGSKVLRQLLPDFVHSVQRVAWEHSPGRKDPRYLSDRTAFDLAIHVATPQGEPGIVYVEVKLSEDLLGPVARWRDRYSEALHEVKLYKNPDSPILRSAPIEQLFREHAIAQLSVDNGIVPRAMFIAIGPRLNRRVQAAFRVYANELLPVDGTDPTRVAFQHFTLEAFIDAIDVAGDRETADRLWQRYCNFQRIYDAALNVLAPKAGLSGSPRSPKMVNESGNASRKQDRQRSAEQPRTSEPQSGEKKEDQHA</sequence>
<feature type="domain" description="PD-(D/E)XK nuclease-like" evidence="2">
    <location>
        <begin position="46"/>
        <end position="335"/>
    </location>
</feature>
<evidence type="ECO:0000256" key="1">
    <source>
        <dbReference type="SAM" id="MobiDB-lite"/>
    </source>
</evidence>
<dbReference type="EMBL" id="JABWSX010000001">
    <property type="protein sequence ID" value="NVL11730.1"/>
    <property type="molecule type" value="Genomic_DNA"/>
</dbReference>
<feature type="region of interest" description="Disordered" evidence="1">
    <location>
        <begin position="352"/>
        <end position="398"/>
    </location>
</feature>
<dbReference type="AlphaFoldDB" id="A0A974AIG2"/>
<accession>A0A974AIG2</accession>
<dbReference type="InterPro" id="IPR048822">
    <property type="entry name" value="PDDEXK_13"/>
</dbReference>
<feature type="compositionally biased region" description="Low complexity" evidence="1">
    <location>
        <begin position="1"/>
        <end position="15"/>
    </location>
</feature>
<dbReference type="Pfam" id="PF20796">
    <property type="entry name" value="PDDEXK_13"/>
    <property type="match status" value="1"/>
</dbReference>
<name>A0A974AIG2_9BRAD</name>
<evidence type="ECO:0000259" key="2">
    <source>
        <dbReference type="Pfam" id="PF20796"/>
    </source>
</evidence>
<gene>
    <name evidence="3" type="ORF">HU230_39980</name>
</gene>
<feature type="region of interest" description="Disordered" evidence="1">
    <location>
        <begin position="1"/>
        <end position="21"/>
    </location>
</feature>
<dbReference type="RefSeq" id="WP_176534609.1">
    <property type="nucleotide sequence ID" value="NZ_CP088022.1"/>
</dbReference>
<organism evidence="3">
    <name type="scientific">Bradyrhizobium quebecense</name>
    <dbReference type="NCBI Taxonomy" id="2748629"/>
    <lineage>
        <taxon>Bacteria</taxon>
        <taxon>Pseudomonadati</taxon>
        <taxon>Pseudomonadota</taxon>
        <taxon>Alphaproteobacteria</taxon>
        <taxon>Hyphomicrobiales</taxon>
        <taxon>Nitrobacteraceae</taxon>
        <taxon>Bradyrhizobium</taxon>
    </lineage>
</organism>
<protein>
    <recommendedName>
        <fullName evidence="2">PD-(D/E)XK nuclease-like domain-containing protein</fullName>
    </recommendedName>
</protein>